<evidence type="ECO:0000256" key="1">
    <source>
        <dbReference type="ARBA" id="ARBA00012513"/>
    </source>
</evidence>
<dbReference type="PROSITE" id="PS50011">
    <property type="entry name" value="PROTEIN_KINASE_DOM"/>
    <property type="match status" value="1"/>
</dbReference>
<dbReference type="Pfam" id="PF00069">
    <property type="entry name" value="Pkinase"/>
    <property type="match status" value="1"/>
</dbReference>
<reference evidence="9 10" key="1">
    <citation type="submission" date="2019-03" db="EMBL/GenBank/DDBJ databases">
        <title>Draft genome sequences of novel Actinobacteria.</title>
        <authorList>
            <person name="Sahin N."/>
            <person name="Ay H."/>
            <person name="Saygin H."/>
        </authorList>
    </citation>
    <scope>NUCLEOTIDE SEQUENCE [LARGE SCALE GENOMIC DNA]</scope>
    <source>
        <strain evidence="9 10">H3C3</strain>
    </source>
</reference>
<feature type="domain" description="Protein kinase" evidence="8">
    <location>
        <begin position="35"/>
        <end position="288"/>
    </location>
</feature>
<dbReference type="EMBL" id="SMKU01000441">
    <property type="protein sequence ID" value="TDD64467.1"/>
    <property type="molecule type" value="Genomic_DNA"/>
</dbReference>
<keyword evidence="10" id="KW-1185">Reference proteome</keyword>
<comment type="caution">
    <text evidence="9">The sequence shown here is derived from an EMBL/GenBank/DDBJ whole genome shotgun (WGS) entry which is preliminary data.</text>
</comment>
<dbReference type="InterPro" id="IPR000719">
    <property type="entry name" value="Prot_kinase_dom"/>
</dbReference>
<keyword evidence="6" id="KW-0067">ATP-binding</keyword>
<evidence type="ECO:0000256" key="6">
    <source>
        <dbReference type="ARBA" id="ARBA00022840"/>
    </source>
</evidence>
<dbReference type="Gene3D" id="3.30.200.20">
    <property type="entry name" value="Phosphorylase Kinase, domain 1"/>
    <property type="match status" value="1"/>
</dbReference>
<evidence type="ECO:0000256" key="3">
    <source>
        <dbReference type="ARBA" id="ARBA00022679"/>
    </source>
</evidence>
<name>A0A4V2YR24_9ACTN</name>
<dbReference type="PROSITE" id="PS00108">
    <property type="entry name" value="PROTEIN_KINASE_ST"/>
    <property type="match status" value="1"/>
</dbReference>
<keyword evidence="2 9" id="KW-0723">Serine/threonine-protein kinase</keyword>
<organism evidence="9 10">
    <name type="scientific">Actinomadura rubrisoli</name>
    <dbReference type="NCBI Taxonomy" id="2530368"/>
    <lineage>
        <taxon>Bacteria</taxon>
        <taxon>Bacillati</taxon>
        <taxon>Actinomycetota</taxon>
        <taxon>Actinomycetes</taxon>
        <taxon>Streptosporangiales</taxon>
        <taxon>Thermomonosporaceae</taxon>
        <taxon>Actinomadura</taxon>
    </lineage>
</organism>
<keyword evidence="4" id="KW-0547">Nucleotide-binding</keyword>
<dbReference type="InterPro" id="IPR008271">
    <property type="entry name" value="Ser/Thr_kinase_AS"/>
</dbReference>
<dbReference type="OrthoDB" id="9762169at2"/>
<evidence type="ECO:0000256" key="5">
    <source>
        <dbReference type="ARBA" id="ARBA00022777"/>
    </source>
</evidence>
<keyword evidence="5 9" id="KW-0418">Kinase</keyword>
<accession>A0A4V2YR24</accession>
<evidence type="ECO:0000313" key="10">
    <source>
        <dbReference type="Proteomes" id="UP000294513"/>
    </source>
</evidence>
<dbReference type="GO" id="GO:0005524">
    <property type="term" value="F:ATP binding"/>
    <property type="evidence" value="ECO:0007669"/>
    <property type="project" value="UniProtKB-KW"/>
</dbReference>
<dbReference type="EC" id="2.7.11.1" evidence="1"/>
<dbReference type="SUPFAM" id="SSF56112">
    <property type="entry name" value="Protein kinase-like (PK-like)"/>
    <property type="match status" value="1"/>
</dbReference>
<dbReference type="PANTHER" id="PTHR43289">
    <property type="entry name" value="MITOGEN-ACTIVATED PROTEIN KINASE KINASE KINASE 20-RELATED"/>
    <property type="match status" value="1"/>
</dbReference>
<proteinExistence type="predicted"/>
<dbReference type="GO" id="GO:0004674">
    <property type="term" value="F:protein serine/threonine kinase activity"/>
    <property type="evidence" value="ECO:0007669"/>
    <property type="project" value="UniProtKB-KW"/>
</dbReference>
<evidence type="ECO:0000259" key="8">
    <source>
        <dbReference type="PROSITE" id="PS50011"/>
    </source>
</evidence>
<protein>
    <recommendedName>
        <fullName evidence="1">non-specific serine/threonine protein kinase</fullName>
        <ecNumber evidence="1">2.7.11.1</ecNumber>
    </recommendedName>
</protein>
<sequence length="646" mass="68306">MCPVCHPVGLILLACKRPGVRGVTVRLGAEVSGRYRLVKGPIRGGSGEVWLAHDTKLGRRVILKRAKAGDDGPAAFDRLQDEAHALAKFSHPHVVTLYDAIQVRTRGRATSWLVLEYVPGGSLDRWPATSPQVAARIGAQIADALAALHGAGIVHCDVKPGNIVVTEDGTAKLTDFGAAYRLDDGEAISRNGSVSHTPAYAAPEVIRDRPEPASDVYSLGATVYALATGRPPGATDPDGPAGSPPGIALNALPAEAGPLREVLEALLRPRPEDRPDPAEARRMLDELAGAAKPELPVHLVPTEDEPPGPPPVAHPVTWRHPAVLVRRHPRFVAAGAAVVAVAIAVPFTPLFGGEDEAPAKTKPLSLIGDPQTLDPCSLAHAAALGKFGDAELDNDYGNFDRCDVLVDTGEGDPVDVRIGMDTASAPESAGPVRTVGRVRIVDDHAEKDECGRTLLLPPPDAGTTISIDARREPGTDSGPLCAIADTATASAVAALNRGPLPRRTPPLPAQSLVHQDACAMLGADALDVVPGIDADDPKVRFGGWECRWRSTTRRINVMLRFDRGQPLTAADGSPTRLRNHRAYIDPDGEDEGTCLIRVVHRHYPDQNGKDAIEMLYLVVEGEPPTKQLCSMATDLADAATARLPSA</sequence>
<dbReference type="InterPro" id="IPR011009">
    <property type="entry name" value="Kinase-like_dom_sf"/>
</dbReference>
<keyword evidence="3" id="KW-0808">Transferase</keyword>
<feature type="region of interest" description="Disordered" evidence="7">
    <location>
        <begin position="229"/>
        <end position="248"/>
    </location>
</feature>
<feature type="compositionally biased region" description="Low complexity" evidence="7">
    <location>
        <begin position="229"/>
        <end position="246"/>
    </location>
</feature>
<dbReference type="Gene3D" id="1.10.510.10">
    <property type="entry name" value="Transferase(Phosphotransferase) domain 1"/>
    <property type="match status" value="1"/>
</dbReference>
<evidence type="ECO:0000313" key="9">
    <source>
        <dbReference type="EMBL" id="TDD64467.1"/>
    </source>
</evidence>
<evidence type="ECO:0000256" key="7">
    <source>
        <dbReference type="SAM" id="MobiDB-lite"/>
    </source>
</evidence>
<dbReference type="SMART" id="SM00220">
    <property type="entry name" value="S_TKc"/>
    <property type="match status" value="1"/>
</dbReference>
<dbReference type="Proteomes" id="UP000294513">
    <property type="component" value="Unassembled WGS sequence"/>
</dbReference>
<evidence type="ECO:0000256" key="2">
    <source>
        <dbReference type="ARBA" id="ARBA00022527"/>
    </source>
</evidence>
<dbReference type="AlphaFoldDB" id="A0A4V2YR24"/>
<gene>
    <name evidence="9" type="ORF">E1298_42350</name>
</gene>
<dbReference type="CDD" id="cd14014">
    <property type="entry name" value="STKc_PknB_like"/>
    <property type="match status" value="1"/>
</dbReference>
<evidence type="ECO:0000256" key="4">
    <source>
        <dbReference type="ARBA" id="ARBA00022741"/>
    </source>
</evidence>
<dbReference type="PANTHER" id="PTHR43289:SF6">
    <property type="entry name" value="SERINE_THREONINE-PROTEIN KINASE NEKL-3"/>
    <property type="match status" value="1"/>
</dbReference>